<keyword evidence="1" id="KW-0167">Capsid protein</keyword>
<comment type="caution">
    <text evidence="1">The sequence shown here is derived from an EMBL/GenBank/DDBJ whole genome shotgun (WGS) entry which is preliminary data.</text>
</comment>
<dbReference type="Pfam" id="PF10612">
    <property type="entry name" value="Spore-coat_CotZ"/>
    <property type="match status" value="1"/>
</dbReference>
<evidence type="ECO:0000313" key="2">
    <source>
        <dbReference type="Proteomes" id="UP001084197"/>
    </source>
</evidence>
<accession>A0A9J6RBB4</accession>
<sequence length="180" mass="19307">MTFKPKLEDCVCEIVHQIVAAQDAVQEECCLTSCERSIDQLLSPQVAGNGNTTIPFFLYCKGCKPYIASGVFQETLGMTDQTFFGCVETPIFRAKKFVEGSDCCVQLELLIPVTAGGSTPGPGGDNVCDFFPGNSIRDFQATGICITVDLNCFCAIACLDPVTPLPVTALSNTTINNNNK</sequence>
<protein>
    <submittedName>
        <fullName evidence="1">CotY/CotZ family spore coat protein</fullName>
    </submittedName>
</protein>
<keyword evidence="1" id="KW-0946">Virion</keyword>
<dbReference type="InterPro" id="IPR019593">
    <property type="entry name" value="Spore_coat_protein_Z/Y"/>
</dbReference>
<dbReference type="RefSeq" id="WP_268779419.1">
    <property type="nucleotide sequence ID" value="NZ_JAPRAT010000007.1"/>
</dbReference>
<gene>
    <name evidence="1" type="ORF">OWO01_05435</name>
</gene>
<reference evidence="1" key="1">
    <citation type="submission" date="2022-11" db="EMBL/GenBank/DDBJ databases">
        <title>WGS of Natronobacillus azotifigens 24KS-1, an anaerobic diazotrophic haloalkaliphile from soda-rich habitats.</title>
        <authorList>
            <person name="Sorokin D.Y."/>
            <person name="Merkel A.Y."/>
        </authorList>
    </citation>
    <scope>NUCLEOTIDE SEQUENCE</scope>
    <source>
        <strain evidence="1">24KS-1</strain>
    </source>
</reference>
<organism evidence="1 2">
    <name type="scientific">Natronobacillus azotifigens</name>
    <dbReference type="NCBI Taxonomy" id="472978"/>
    <lineage>
        <taxon>Bacteria</taxon>
        <taxon>Bacillati</taxon>
        <taxon>Bacillota</taxon>
        <taxon>Bacilli</taxon>
        <taxon>Bacillales</taxon>
        <taxon>Bacillaceae</taxon>
        <taxon>Natronobacillus</taxon>
    </lineage>
</organism>
<proteinExistence type="predicted"/>
<dbReference type="EMBL" id="JAPRAT010000007">
    <property type="protein sequence ID" value="MCZ0702654.1"/>
    <property type="molecule type" value="Genomic_DNA"/>
</dbReference>
<evidence type="ECO:0000313" key="1">
    <source>
        <dbReference type="EMBL" id="MCZ0702654.1"/>
    </source>
</evidence>
<dbReference type="AlphaFoldDB" id="A0A9J6RBB4"/>
<name>A0A9J6RBB4_9BACI</name>
<dbReference type="Proteomes" id="UP001084197">
    <property type="component" value="Unassembled WGS sequence"/>
</dbReference>
<keyword evidence="2" id="KW-1185">Reference proteome</keyword>